<keyword evidence="2" id="KW-1185">Reference proteome</keyword>
<accession>A0A1Y6K3N6</accession>
<dbReference type="KEGG" id="abat:CFX1CAM_0401"/>
<dbReference type="Proteomes" id="UP000195514">
    <property type="component" value="Chromosome I"/>
</dbReference>
<organism evidence="1 2">
    <name type="scientific">Candidatus Brevifilum fermentans</name>
    <dbReference type="NCBI Taxonomy" id="1986204"/>
    <lineage>
        <taxon>Bacteria</taxon>
        <taxon>Bacillati</taxon>
        <taxon>Chloroflexota</taxon>
        <taxon>Anaerolineae</taxon>
        <taxon>Anaerolineales</taxon>
        <taxon>Anaerolineaceae</taxon>
        <taxon>Candidatus Brevifilum</taxon>
    </lineage>
</organism>
<reference evidence="2" key="1">
    <citation type="submission" date="2017-05" db="EMBL/GenBank/DDBJ databases">
        <authorList>
            <person name="Kirkegaard R."/>
            <person name="Mcilroy J S."/>
        </authorList>
    </citation>
    <scope>NUCLEOTIDE SEQUENCE [LARGE SCALE GENOMIC DNA]</scope>
</reference>
<dbReference type="AlphaFoldDB" id="A0A1Y6K3N6"/>
<gene>
    <name evidence="1" type="ORF">CFX1CAM_0401</name>
</gene>
<proteinExistence type="predicted"/>
<name>A0A1Y6K3N6_9CHLR</name>
<dbReference type="EMBL" id="LT859958">
    <property type="protein sequence ID" value="SMX53467.1"/>
    <property type="molecule type" value="Genomic_DNA"/>
</dbReference>
<evidence type="ECO:0000313" key="2">
    <source>
        <dbReference type="Proteomes" id="UP000195514"/>
    </source>
</evidence>
<protein>
    <submittedName>
        <fullName evidence="1">Uncharacterized protein</fullName>
    </submittedName>
</protein>
<sequence>MRLIRVIIDDTDWVQFISDQVNERAATIKKPFKECAITCPDNLPQARATMTP</sequence>
<evidence type="ECO:0000313" key="1">
    <source>
        <dbReference type="EMBL" id="SMX53467.1"/>
    </source>
</evidence>